<dbReference type="Proteomes" id="UP000051401">
    <property type="component" value="Unassembled WGS sequence"/>
</dbReference>
<protein>
    <submittedName>
        <fullName evidence="1">Uncharacterized protein</fullName>
    </submittedName>
</protein>
<organism evidence="1 2">
    <name type="scientific">Roseovarius indicus</name>
    <dbReference type="NCBI Taxonomy" id="540747"/>
    <lineage>
        <taxon>Bacteria</taxon>
        <taxon>Pseudomonadati</taxon>
        <taxon>Pseudomonadota</taxon>
        <taxon>Alphaproteobacteria</taxon>
        <taxon>Rhodobacterales</taxon>
        <taxon>Roseobacteraceae</taxon>
        <taxon>Roseovarius</taxon>
    </lineage>
</organism>
<comment type="caution">
    <text evidence="1">The sequence shown here is derived from an EMBL/GenBank/DDBJ whole genome shotgun (WGS) entry which is preliminary data.</text>
</comment>
<evidence type="ECO:0000313" key="1">
    <source>
        <dbReference type="EMBL" id="KRS16920.1"/>
    </source>
</evidence>
<accession>A0A0T5P787</accession>
<reference evidence="1 2" key="1">
    <citation type="submission" date="2015-04" db="EMBL/GenBank/DDBJ databases">
        <title>The draft genome sequence of Roseovarius indicus B108T.</title>
        <authorList>
            <person name="Li G."/>
            <person name="Lai Q."/>
            <person name="Shao Z."/>
            <person name="Yan P."/>
        </authorList>
    </citation>
    <scope>NUCLEOTIDE SEQUENCE [LARGE SCALE GENOMIC DNA]</scope>
    <source>
        <strain evidence="1 2">B108</strain>
    </source>
</reference>
<keyword evidence="2" id="KW-1185">Reference proteome</keyword>
<sequence>MMPPKPQSRAVRAEALVATMPNVPCDVADRLRQAALVKDLAPRGMPAALERFFSRLAAEGRAPEFAQAEDFAASTQSRTAFRTLLAALSRFAPDVPTAAAVPVKRDWDAWLNGRYNTRAPRPRRSRREALRPEEWPEAWRAALPCLARRARRDGRRYRPLGSKSRGSVVQAVGLLALARENAIAEGSEFGDGFTPELAEAFLGFLVERVNPRSGEPIRFGTIADYFERVMCLAARAELYAPDGEASFGEILAACRAEAAEETPMKRARMREFREKHGLDGVLLAAVAASEEARDLPGHSDRAARLRRKAVVFALLVNGVDRQGDLSEFRIGRDIVRRADGTWEPAFRQSKTARWKENGPLWGLTGLLIDAHVLEGRPAWCIETRIAELDGCNLLSLQAEGFDTYHASKLLREAFGISGHLIRTAVTDLLRRHRPDAAWAVQRLLGHSVEWMQENYRSEFAEVASVEKYHAALEMLVRGETSPASAPRRRKRG</sequence>
<dbReference type="AlphaFoldDB" id="A0A0T5P787"/>
<dbReference type="PATRIC" id="fig|540747.5.peg.721"/>
<name>A0A0T5P787_9RHOB</name>
<gene>
    <name evidence="1" type="ORF">XM52_15150</name>
</gene>
<dbReference type="EMBL" id="LAXI01000010">
    <property type="protein sequence ID" value="KRS16920.1"/>
    <property type="molecule type" value="Genomic_DNA"/>
</dbReference>
<proteinExistence type="predicted"/>
<evidence type="ECO:0000313" key="2">
    <source>
        <dbReference type="Proteomes" id="UP000051401"/>
    </source>
</evidence>